<dbReference type="AlphaFoldDB" id="A0A3D8SK10"/>
<proteinExistence type="inferred from homology"/>
<dbReference type="InterPro" id="IPR036396">
    <property type="entry name" value="Cyt_P450_sf"/>
</dbReference>
<sequence>MAMLIPTVLAVCLGLLVYALARLRFARMTQYAHLPGPATSLLWGHIRLMVQLLRPDPSKHFQYAIHDLIKRQPDTTGLMLLDLRPAFYPIAVIYSHDLAEQISRATPQFKYSVPKAPLQDMIGHVIGRDSFLVSNGEAWRDTRRMFNAAFAPSHLASFFPSILEKVQTFLRALDGHANSGDEFNLGERCTLLTFDVIGQVILNIDLHTQGEESEQHEVVRCFLELLADLPWLPQVQWLLSPRKYRRRMKITAAIETSLRSIIQEKFDKLREKPEPSVSDQSVLSLALQGVDSLTPQTIQTTIDSIRTFLFAGYDTASVLLQWALYELSRTPRALAALRTELDDILGPTADPAPTAAAIIADAAKLNQMVYLTAVIKETLRLHPPAGTSRFVAPGSNFTLQTPDGPLAVDGAILYQNHFSIHRDPTVYDAAEVWVPERWLQGSGEGFAPGAWRPFERGPRACIGQELAMLEARLVLAMAVRRYDFVKVGLGAADGGAGAGRVDGHGQYVSAEALYDTFNMSAKPVDGTRMRVRFHEE</sequence>
<keyword evidence="2" id="KW-0349">Heme</keyword>
<dbReference type="Proteomes" id="UP000256690">
    <property type="component" value="Unassembled WGS sequence"/>
</dbReference>
<dbReference type="PANTHER" id="PTHR24305">
    <property type="entry name" value="CYTOCHROME P450"/>
    <property type="match status" value="1"/>
</dbReference>
<dbReference type="InterPro" id="IPR002401">
    <property type="entry name" value="Cyt_P450_E_grp-I"/>
</dbReference>
<name>A0A3D8SK10_9EURO</name>
<organism evidence="3 4">
    <name type="scientific">Aspergillus mulundensis</name>
    <dbReference type="NCBI Taxonomy" id="1810919"/>
    <lineage>
        <taxon>Eukaryota</taxon>
        <taxon>Fungi</taxon>
        <taxon>Dikarya</taxon>
        <taxon>Ascomycota</taxon>
        <taxon>Pezizomycotina</taxon>
        <taxon>Eurotiomycetes</taxon>
        <taxon>Eurotiomycetidae</taxon>
        <taxon>Eurotiales</taxon>
        <taxon>Aspergillaceae</taxon>
        <taxon>Aspergillus</taxon>
        <taxon>Aspergillus subgen. Nidulantes</taxon>
    </lineage>
</organism>
<keyword evidence="2" id="KW-0408">Iron</keyword>
<comment type="cofactor">
    <cofactor evidence="2">
        <name>heme</name>
        <dbReference type="ChEBI" id="CHEBI:30413"/>
    </cofactor>
</comment>
<dbReference type="Gene3D" id="1.10.630.10">
    <property type="entry name" value="Cytochrome P450"/>
    <property type="match status" value="1"/>
</dbReference>
<evidence type="ECO:0000256" key="1">
    <source>
        <dbReference type="ARBA" id="ARBA00010617"/>
    </source>
</evidence>
<accession>A0A3D8SK10</accession>
<evidence type="ECO:0008006" key="5">
    <source>
        <dbReference type="Google" id="ProtNLM"/>
    </source>
</evidence>
<dbReference type="PRINTS" id="PR00463">
    <property type="entry name" value="EP450I"/>
</dbReference>
<dbReference type="OrthoDB" id="10029320at2759"/>
<dbReference type="PRINTS" id="PR00385">
    <property type="entry name" value="P450"/>
</dbReference>
<dbReference type="PANTHER" id="PTHR24305:SF222">
    <property type="entry name" value="CYTOCHROME P450 MONOOXYGENASE STCS"/>
    <property type="match status" value="1"/>
</dbReference>
<dbReference type="GO" id="GO:0004497">
    <property type="term" value="F:monooxygenase activity"/>
    <property type="evidence" value="ECO:0007669"/>
    <property type="project" value="InterPro"/>
</dbReference>
<keyword evidence="4" id="KW-1185">Reference proteome</keyword>
<comment type="caution">
    <text evidence="3">The sequence shown here is derived from an EMBL/GenBank/DDBJ whole genome shotgun (WGS) entry which is preliminary data.</text>
</comment>
<dbReference type="GO" id="GO:0005506">
    <property type="term" value="F:iron ion binding"/>
    <property type="evidence" value="ECO:0007669"/>
    <property type="project" value="InterPro"/>
</dbReference>
<evidence type="ECO:0000256" key="2">
    <source>
        <dbReference type="PIRSR" id="PIRSR602401-1"/>
    </source>
</evidence>
<dbReference type="EMBL" id="PVWQ01000003">
    <property type="protein sequence ID" value="RDW86616.1"/>
    <property type="molecule type" value="Genomic_DNA"/>
</dbReference>
<feature type="binding site" description="axial binding residue" evidence="2">
    <location>
        <position position="461"/>
    </location>
    <ligand>
        <name>heme</name>
        <dbReference type="ChEBI" id="CHEBI:30413"/>
    </ligand>
    <ligandPart>
        <name>Fe</name>
        <dbReference type="ChEBI" id="CHEBI:18248"/>
    </ligandPart>
</feature>
<evidence type="ECO:0000313" key="3">
    <source>
        <dbReference type="EMBL" id="RDW86616.1"/>
    </source>
</evidence>
<gene>
    <name evidence="3" type="ORF">DSM5745_03258</name>
</gene>
<dbReference type="RefSeq" id="XP_026606140.1">
    <property type="nucleotide sequence ID" value="XM_026745274.1"/>
</dbReference>
<keyword evidence="2" id="KW-0479">Metal-binding</keyword>
<dbReference type="GO" id="GO:0016705">
    <property type="term" value="F:oxidoreductase activity, acting on paired donors, with incorporation or reduction of molecular oxygen"/>
    <property type="evidence" value="ECO:0007669"/>
    <property type="project" value="InterPro"/>
</dbReference>
<dbReference type="STRING" id="1810919.A0A3D8SK10"/>
<protein>
    <recommendedName>
        <fullName evidence="5">Cytochrome P450</fullName>
    </recommendedName>
</protein>
<dbReference type="InterPro" id="IPR001128">
    <property type="entry name" value="Cyt_P450"/>
</dbReference>
<dbReference type="GO" id="GO:0044550">
    <property type="term" value="P:secondary metabolite biosynthetic process"/>
    <property type="evidence" value="ECO:0007669"/>
    <property type="project" value="UniProtKB-ARBA"/>
</dbReference>
<dbReference type="GO" id="GO:0020037">
    <property type="term" value="F:heme binding"/>
    <property type="evidence" value="ECO:0007669"/>
    <property type="project" value="InterPro"/>
</dbReference>
<dbReference type="Pfam" id="PF00067">
    <property type="entry name" value="p450"/>
    <property type="match status" value="1"/>
</dbReference>
<reference evidence="3 4" key="1">
    <citation type="journal article" date="2018" name="IMA Fungus">
        <title>IMA Genome-F 9: Draft genome sequence of Annulohypoxylon stygium, Aspergillus mulundensis, Berkeleyomyces basicola (syn. Thielaviopsis basicola), Ceratocystis smalleyi, two Cercospora beticola strains, Coleophoma cylindrospora, Fusarium fracticaudum, Phialophora cf. hyalina, and Morchella septimelata.</title>
        <authorList>
            <person name="Wingfield B.D."/>
            <person name="Bills G.F."/>
            <person name="Dong Y."/>
            <person name="Huang W."/>
            <person name="Nel W.J."/>
            <person name="Swalarsk-Parry B.S."/>
            <person name="Vaghefi N."/>
            <person name="Wilken P.M."/>
            <person name="An Z."/>
            <person name="de Beer Z.W."/>
            <person name="De Vos L."/>
            <person name="Chen L."/>
            <person name="Duong T.A."/>
            <person name="Gao Y."/>
            <person name="Hammerbacher A."/>
            <person name="Kikkert J.R."/>
            <person name="Li Y."/>
            <person name="Li H."/>
            <person name="Li K."/>
            <person name="Li Q."/>
            <person name="Liu X."/>
            <person name="Ma X."/>
            <person name="Naidoo K."/>
            <person name="Pethybridge S.J."/>
            <person name="Sun J."/>
            <person name="Steenkamp E.T."/>
            <person name="van der Nest M.A."/>
            <person name="van Wyk S."/>
            <person name="Wingfield M.J."/>
            <person name="Xiong C."/>
            <person name="Yue Q."/>
            <person name="Zhang X."/>
        </authorList>
    </citation>
    <scope>NUCLEOTIDE SEQUENCE [LARGE SCALE GENOMIC DNA]</scope>
    <source>
        <strain evidence="3 4">DSM 5745</strain>
    </source>
</reference>
<dbReference type="SUPFAM" id="SSF48264">
    <property type="entry name" value="Cytochrome P450"/>
    <property type="match status" value="1"/>
</dbReference>
<dbReference type="CDD" id="cd11051">
    <property type="entry name" value="CYP59-like"/>
    <property type="match status" value="1"/>
</dbReference>
<dbReference type="InterPro" id="IPR050121">
    <property type="entry name" value="Cytochrome_P450_monoxygenase"/>
</dbReference>
<evidence type="ECO:0000313" key="4">
    <source>
        <dbReference type="Proteomes" id="UP000256690"/>
    </source>
</evidence>
<dbReference type="GeneID" id="38113628"/>
<comment type="similarity">
    <text evidence="1">Belongs to the cytochrome P450 family.</text>
</comment>